<dbReference type="OrthoDB" id="5402341at2759"/>
<keyword evidence="2" id="KW-1185">Reference proteome</keyword>
<sequence>MRKNDYSFLRDLRLVPICSEKCLQHLGETISRLRLEMLVLVGLVTENRPLLRIRFLLENVKAGSHQPWGQMYVGFNFENAAECQGTLLGLENLTRIELIDCKSLNGLISMLGEKGELGNSLNPIGQVNTIQAILSTHSLLGQRVEIEKGLARCKIHLISTTINSSKETLTYLRLNVYRNFDWLRMWQNEAHLTPKFFKVRHIIPLSTYQNLRQLSLCLYLFPGKTSRVCRVVPPRLELLELSYGIEGVHRSIIARELMLMTYALKRRSEETMWGYFPLKCIFTTELKYHYERQRNCLHSRLWLVDGESGRVQANELGRVQDLLVRGQRFPGMQLLVKISLGVIPHVL</sequence>
<evidence type="ECO:0000313" key="1">
    <source>
        <dbReference type="EMBL" id="RPA94811.1"/>
    </source>
</evidence>
<dbReference type="AlphaFoldDB" id="A0A3N4JDQ2"/>
<name>A0A3N4JDQ2_9PEZI</name>
<dbReference type="EMBL" id="ML120433">
    <property type="protein sequence ID" value="RPA94811.1"/>
    <property type="molecule type" value="Genomic_DNA"/>
</dbReference>
<accession>A0A3N4JDQ2</accession>
<reference evidence="1 2" key="1">
    <citation type="journal article" date="2018" name="Nat. Ecol. Evol.">
        <title>Pezizomycetes genomes reveal the molecular basis of ectomycorrhizal truffle lifestyle.</title>
        <authorList>
            <person name="Murat C."/>
            <person name="Payen T."/>
            <person name="Noel B."/>
            <person name="Kuo A."/>
            <person name="Morin E."/>
            <person name="Chen J."/>
            <person name="Kohler A."/>
            <person name="Krizsan K."/>
            <person name="Balestrini R."/>
            <person name="Da Silva C."/>
            <person name="Montanini B."/>
            <person name="Hainaut M."/>
            <person name="Levati E."/>
            <person name="Barry K.W."/>
            <person name="Belfiori B."/>
            <person name="Cichocki N."/>
            <person name="Clum A."/>
            <person name="Dockter R.B."/>
            <person name="Fauchery L."/>
            <person name="Guy J."/>
            <person name="Iotti M."/>
            <person name="Le Tacon F."/>
            <person name="Lindquist E.A."/>
            <person name="Lipzen A."/>
            <person name="Malagnac F."/>
            <person name="Mello A."/>
            <person name="Molinier V."/>
            <person name="Miyauchi S."/>
            <person name="Poulain J."/>
            <person name="Riccioni C."/>
            <person name="Rubini A."/>
            <person name="Sitrit Y."/>
            <person name="Splivallo R."/>
            <person name="Traeger S."/>
            <person name="Wang M."/>
            <person name="Zifcakova L."/>
            <person name="Wipf D."/>
            <person name="Zambonelli A."/>
            <person name="Paolocci F."/>
            <person name="Nowrousian M."/>
            <person name="Ottonello S."/>
            <person name="Baldrian P."/>
            <person name="Spatafora J.W."/>
            <person name="Henrissat B."/>
            <person name="Nagy L.G."/>
            <person name="Aury J.M."/>
            <person name="Wincker P."/>
            <person name="Grigoriev I.V."/>
            <person name="Bonfante P."/>
            <person name="Martin F.M."/>
        </authorList>
    </citation>
    <scope>NUCLEOTIDE SEQUENCE [LARGE SCALE GENOMIC DNA]</scope>
    <source>
        <strain evidence="1 2">120613-1</strain>
    </source>
</reference>
<evidence type="ECO:0000313" key="2">
    <source>
        <dbReference type="Proteomes" id="UP000276215"/>
    </source>
</evidence>
<gene>
    <name evidence="1" type="ORF">L873DRAFT_1837476</name>
</gene>
<protein>
    <submittedName>
        <fullName evidence="1">Uncharacterized protein</fullName>
    </submittedName>
</protein>
<dbReference type="Proteomes" id="UP000276215">
    <property type="component" value="Unassembled WGS sequence"/>
</dbReference>
<organism evidence="1 2">
    <name type="scientific">Choiromyces venosus 120613-1</name>
    <dbReference type="NCBI Taxonomy" id="1336337"/>
    <lineage>
        <taxon>Eukaryota</taxon>
        <taxon>Fungi</taxon>
        <taxon>Dikarya</taxon>
        <taxon>Ascomycota</taxon>
        <taxon>Pezizomycotina</taxon>
        <taxon>Pezizomycetes</taxon>
        <taxon>Pezizales</taxon>
        <taxon>Tuberaceae</taxon>
        <taxon>Choiromyces</taxon>
    </lineage>
</organism>
<proteinExistence type="predicted"/>